<dbReference type="RefSeq" id="WP_085868791.1">
    <property type="nucleotide sequence ID" value="NZ_FWFQ01000015.1"/>
</dbReference>
<evidence type="ECO:0000313" key="3">
    <source>
        <dbReference type="Proteomes" id="UP000193409"/>
    </source>
</evidence>
<gene>
    <name evidence="2" type="ORF">PSA7680_02236</name>
</gene>
<organism evidence="2 3">
    <name type="scientific">Pseudoruegeria aquimaris</name>
    <dbReference type="NCBI Taxonomy" id="393663"/>
    <lineage>
        <taxon>Bacteria</taxon>
        <taxon>Pseudomonadati</taxon>
        <taxon>Pseudomonadota</taxon>
        <taxon>Alphaproteobacteria</taxon>
        <taxon>Rhodobacterales</taxon>
        <taxon>Roseobacteraceae</taxon>
        <taxon>Pseudoruegeria</taxon>
    </lineage>
</organism>
<sequence>MSRPQSPAPSVSQGTFTRAILDAGQPVPEGLLDPEGRPAGRRFSVYRNNVAVSLTEALATAFPVIEKLIGEENFKAVAGVFLRRYPPDSPLMMFYGQQMPAFLEGFEPLKHLGYLPDVARLEIALRESYHAADATPVPPEALQALPPDRLMAARLRLAPALRLVRSRWPVASIWHFNMSEGAPKPPANGENALVTRPGFDPQIIALPPGGGAFIAALLAGESFGAALDAASGAVEGFDLTAVLGLLIQGGAIASIEEGPPA</sequence>
<dbReference type="InterPro" id="IPR044922">
    <property type="entry name" value="DUF2063_N_sf"/>
</dbReference>
<evidence type="ECO:0000313" key="2">
    <source>
        <dbReference type="EMBL" id="SLN44241.1"/>
    </source>
</evidence>
<name>A0A1Y5SMV5_9RHOB</name>
<dbReference type="EMBL" id="FWFQ01000015">
    <property type="protein sequence ID" value="SLN44241.1"/>
    <property type="molecule type" value="Genomic_DNA"/>
</dbReference>
<dbReference type="InterPro" id="IPR018640">
    <property type="entry name" value="DUF2063"/>
</dbReference>
<dbReference type="AlphaFoldDB" id="A0A1Y5SMV5"/>
<dbReference type="OrthoDB" id="4146344at2"/>
<keyword evidence="3" id="KW-1185">Reference proteome</keyword>
<proteinExistence type="predicted"/>
<evidence type="ECO:0000259" key="1">
    <source>
        <dbReference type="Pfam" id="PF09836"/>
    </source>
</evidence>
<dbReference type="Gene3D" id="1.10.150.690">
    <property type="entry name" value="DUF2063"/>
    <property type="match status" value="1"/>
</dbReference>
<accession>A0A1Y5SMV5</accession>
<feature type="domain" description="Putative DNA-binding" evidence="1">
    <location>
        <begin position="13"/>
        <end position="103"/>
    </location>
</feature>
<protein>
    <recommendedName>
        <fullName evidence="1">Putative DNA-binding domain-containing protein</fullName>
    </recommendedName>
</protein>
<dbReference type="Proteomes" id="UP000193409">
    <property type="component" value="Unassembled WGS sequence"/>
</dbReference>
<reference evidence="2 3" key="1">
    <citation type="submission" date="2017-03" db="EMBL/GenBank/DDBJ databases">
        <authorList>
            <person name="Afonso C.L."/>
            <person name="Miller P.J."/>
            <person name="Scott M.A."/>
            <person name="Spackman E."/>
            <person name="Goraichik I."/>
            <person name="Dimitrov K.M."/>
            <person name="Suarez D.L."/>
            <person name="Swayne D.E."/>
        </authorList>
    </citation>
    <scope>NUCLEOTIDE SEQUENCE [LARGE SCALE GENOMIC DNA]</scope>
    <source>
        <strain evidence="2 3">CECT 7680</strain>
    </source>
</reference>
<dbReference type="Pfam" id="PF09836">
    <property type="entry name" value="DUF2063"/>
    <property type="match status" value="1"/>
</dbReference>